<keyword evidence="2" id="KW-1185">Reference proteome</keyword>
<protein>
    <recommendedName>
        <fullName evidence="3">Mitochondrial outer membrane protein IML2</fullName>
    </recommendedName>
</protein>
<dbReference type="GO" id="GO:0005741">
    <property type="term" value="C:mitochondrial outer membrane"/>
    <property type="evidence" value="ECO:0007669"/>
    <property type="project" value="TreeGrafter"/>
</dbReference>
<evidence type="ECO:0000313" key="1">
    <source>
        <dbReference type="EMBL" id="OCB87588.1"/>
    </source>
</evidence>
<dbReference type="Gene3D" id="1.25.40.10">
    <property type="entry name" value="Tetratricopeptide repeat domain"/>
    <property type="match status" value="1"/>
</dbReference>
<accession>A0A9Q5N8F1</accession>
<name>A0A9Q5N8F1_SANBA</name>
<reference evidence="1" key="1">
    <citation type="submission" date="2016-06" db="EMBL/GenBank/DDBJ databases">
        <title>Draft Genome sequence of the fungus Inonotus baumii.</title>
        <authorList>
            <person name="Zhu H."/>
            <person name="Lin W."/>
        </authorList>
    </citation>
    <scope>NUCLEOTIDE SEQUENCE</scope>
    <source>
        <strain evidence="1">821</strain>
    </source>
</reference>
<dbReference type="InterPro" id="IPR011990">
    <property type="entry name" value="TPR-like_helical_dom_sf"/>
</dbReference>
<gene>
    <name evidence="1" type="ORF">A7U60_g5291</name>
</gene>
<dbReference type="PANTHER" id="PTHR31859">
    <property type="entry name" value="TETRATRICOPEPTIDE REPEAT PROTEIN 39 FAMILY MEMBER"/>
    <property type="match status" value="1"/>
</dbReference>
<organism evidence="1 2">
    <name type="scientific">Sanghuangporus baumii</name>
    <name type="common">Phellinus baumii</name>
    <dbReference type="NCBI Taxonomy" id="108892"/>
    <lineage>
        <taxon>Eukaryota</taxon>
        <taxon>Fungi</taxon>
        <taxon>Dikarya</taxon>
        <taxon>Basidiomycota</taxon>
        <taxon>Agaricomycotina</taxon>
        <taxon>Agaricomycetes</taxon>
        <taxon>Hymenochaetales</taxon>
        <taxon>Hymenochaetaceae</taxon>
        <taxon>Sanghuangporus</taxon>
    </lineage>
</organism>
<evidence type="ECO:0008006" key="3">
    <source>
        <dbReference type="Google" id="ProtNLM"/>
    </source>
</evidence>
<dbReference type="InterPro" id="IPR019412">
    <property type="entry name" value="IML2/TPR_39"/>
</dbReference>
<dbReference type="PANTHER" id="PTHR31859:SF1">
    <property type="entry name" value="TETRATRICOPEPTIDE REPEAT PROTEIN 39C"/>
    <property type="match status" value="1"/>
</dbReference>
<dbReference type="Proteomes" id="UP000757232">
    <property type="component" value="Unassembled WGS sequence"/>
</dbReference>
<dbReference type="OrthoDB" id="2154985at2759"/>
<dbReference type="SUPFAM" id="SSF48452">
    <property type="entry name" value="TPR-like"/>
    <property type="match status" value="1"/>
</dbReference>
<sequence length="677" mass="74259">MSILSNGKPNGVAVDADTAALISATEGFDHLFSNKLPEARTQFSSDNSPFHKLGLGVSAFMEAALGMETGLMGEAARALADSEAGAKRGSKNTKSANGGKSSFPPGIEFEILQADAIVLQGLVHALSESYMGYLQCLYALNKLFKTVFPTGLDSYVTPATTPIPSRSPSTSSLAESAQSAAETISIPTTPSKGSFFGRWGLTVPSSPKQPPKSVIHPDGPMEDMIISGAAFGYGLFNLVFSLLPAKVKTVVGLFGFHHDRRLALQALAVAAARKDVHSSFAGLVLMTYHGVVLLLSGYQADEAHIIKQYQAIVEDTISRYPDGALWILNRAKILRMSYNPQGAIDVLQDGLRPDRPGRFQQADALLVFELAWTLLSQRRYQESADAFLRITEINTWSHATYYAIAAGCYLSIGNRIKAKELLDRVPELLERSKIHGKDLPTEVLIRKKLAFYKAKAKRNGADESAYVDFIKISPAEGVFPSFVVYFSRLTRYYLAELAIFWNTHQRIMKDVALAHVKELTSLTPLVTVHNEYIAPARPTSTKDLDHPDELAIRSLILGIVHRTLEDFTSARLFLIDAHNRYPEIVDSKWVGGVALFELAVLDLEELEFREKAAKANGNSSDDLKADWSRVLKMASETLDRAMHISGGSVDLSSRLDSRVNMLKDEIAIKKEKLGLHS</sequence>
<dbReference type="Pfam" id="PF10300">
    <property type="entry name" value="Iml2-TPR_39"/>
    <property type="match status" value="1"/>
</dbReference>
<proteinExistence type="predicted"/>
<comment type="caution">
    <text evidence="1">The sequence shown here is derived from an EMBL/GenBank/DDBJ whole genome shotgun (WGS) entry which is preliminary data.</text>
</comment>
<dbReference type="AlphaFoldDB" id="A0A9Q5N8F1"/>
<dbReference type="EMBL" id="LNZH02000190">
    <property type="protein sequence ID" value="OCB87588.1"/>
    <property type="molecule type" value="Genomic_DNA"/>
</dbReference>
<dbReference type="GO" id="GO:0005634">
    <property type="term" value="C:nucleus"/>
    <property type="evidence" value="ECO:0007669"/>
    <property type="project" value="TreeGrafter"/>
</dbReference>
<evidence type="ECO:0000313" key="2">
    <source>
        <dbReference type="Proteomes" id="UP000757232"/>
    </source>
</evidence>
<dbReference type="GO" id="GO:0005829">
    <property type="term" value="C:cytosol"/>
    <property type="evidence" value="ECO:0007669"/>
    <property type="project" value="TreeGrafter"/>
</dbReference>